<feature type="region of interest" description="Disordered" evidence="1">
    <location>
        <begin position="1"/>
        <end position="21"/>
    </location>
</feature>
<evidence type="ECO:0000313" key="2">
    <source>
        <dbReference type="EMBL" id="KRY95515.1"/>
    </source>
</evidence>
<name>A0A0V1GB90_9BILA</name>
<evidence type="ECO:0000256" key="1">
    <source>
        <dbReference type="SAM" id="MobiDB-lite"/>
    </source>
</evidence>
<organism evidence="2 3">
    <name type="scientific">Trichinella zimbabwensis</name>
    <dbReference type="NCBI Taxonomy" id="268475"/>
    <lineage>
        <taxon>Eukaryota</taxon>
        <taxon>Metazoa</taxon>
        <taxon>Ecdysozoa</taxon>
        <taxon>Nematoda</taxon>
        <taxon>Enoplea</taxon>
        <taxon>Dorylaimia</taxon>
        <taxon>Trichinellida</taxon>
        <taxon>Trichinellidae</taxon>
        <taxon>Trichinella</taxon>
    </lineage>
</organism>
<comment type="caution">
    <text evidence="2">The sequence shown here is derived from an EMBL/GenBank/DDBJ whole genome shotgun (WGS) entry which is preliminary data.</text>
</comment>
<feature type="compositionally biased region" description="Basic and acidic residues" evidence="1">
    <location>
        <begin position="7"/>
        <end position="21"/>
    </location>
</feature>
<proteinExistence type="predicted"/>
<dbReference type="Proteomes" id="UP000055024">
    <property type="component" value="Unassembled WGS sequence"/>
</dbReference>
<accession>A0A0V1GB90</accession>
<protein>
    <submittedName>
        <fullName evidence="2">Uncharacterized protein</fullName>
    </submittedName>
</protein>
<dbReference type="AlphaFoldDB" id="A0A0V1GB90"/>
<sequence length="32" mass="4012">MQIVSHEAYEKNQNEMKHRMQETEKFDVNFRL</sequence>
<gene>
    <name evidence="2" type="ORF">T11_2494</name>
</gene>
<reference evidence="2 3" key="1">
    <citation type="submission" date="2015-01" db="EMBL/GenBank/DDBJ databases">
        <title>Evolution of Trichinella species and genotypes.</title>
        <authorList>
            <person name="Korhonen P.K."/>
            <person name="Edoardo P."/>
            <person name="Giuseppe L.R."/>
            <person name="Gasser R.B."/>
        </authorList>
    </citation>
    <scope>NUCLEOTIDE SEQUENCE [LARGE SCALE GENOMIC DNA]</scope>
    <source>
        <strain evidence="2">ISS1029</strain>
    </source>
</reference>
<keyword evidence="3" id="KW-1185">Reference proteome</keyword>
<dbReference type="EMBL" id="JYDP01003707">
    <property type="protein sequence ID" value="KRY95515.1"/>
    <property type="molecule type" value="Genomic_DNA"/>
</dbReference>
<evidence type="ECO:0000313" key="3">
    <source>
        <dbReference type="Proteomes" id="UP000055024"/>
    </source>
</evidence>